<sequence length="72" mass="7743">MPLAAAGWLLAGYHWLLYKGFIPKGMQPCGKGASCADVKLELAGFITIPLLSFAAFSVILLLLVAAHRKFKP</sequence>
<comment type="caution">
    <text evidence="2">The sequence shown here is derived from an EMBL/GenBank/DDBJ whole genome shotgun (WGS) entry which is preliminary data.</text>
</comment>
<keyword evidence="1" id="KW-1133">Transmembrane helix</keyword>
<dbReference type="EMBL" id="QPJK01000011">
    <property type="protein sequence ID" value="RCW66064.1"/>
    <property type="molecule type" value="Genomic_DNA"/>
</dbReference>
<dbReference type="InterPro" id="IPR023380">
    <property type="entry name" value="DsbB-like_sf"/>
</dbReference>
<protein>
    <recommendedName>
        <fullName evidence="4">Disulfide bond formation protein DsbB</fullName>
    </recommendedName>
</protein>
<evidence type="ECO:0000313" key="3">
    <source>
        <dbReference type="Proteomes" id="UP000252884"/>
    </source>
</evidence>
<dbReference type="RefSeq" id="WP_245965938.1">
    <property type="nucleotide sequence ID" value="NZ_QPJK01000011.1"/>
</dbReference>
<evidence type="ECO:0000256" key="1">
    <source>
        <dbReference type="SAM" id="Phobius"/>
    </source>
</evidence>
<dbReference type="Proteomes" id="UP000252884">
    <property type="component" value="Unassembled WGS sequence"/>
</dbReference>
<proteinExistence type="predicted"/>
<name>A0A368XJ71_9BURK</name>
<accession>A0A368XJ71</accession>
<keyword evidence="1" id="KW-0472">Membrane</keyword>
<evidence type="ECO:0000313" key="2">
    <source>
        <dbReference type="EMBL" id="RCW66064.1"/>
    </source>
</evidence>
<keyword evidence="1" id="KW-0812">Transmembrane</keyword>
<evidence type="ECO:0008006" key="4">
    <source>
        <dbReference type="Google" id="ProtNLM"/>
    </source>
</evidence>
<gene>
    <name evidence="2" type="ORF">DES41_11122</name>
</gene>
<keyword evidence="3" id="KW-1185">Reference proteome</keyword>
<organism evidence="2 3">
    <name type="scientific">Pseudorhodoferax soli</name>
    <dbReference type="NCBI Taxonomy" id="545864"/>
    <lineage>
        <taxon>Bacteria</taxon>
        <taxon>Pseudomonadati</taxon>
        <taxon>Pseudomonadota</taxon>
        <taxon>Betaproteobacteria</taxon>
        <taxon>Burkholderiales</taxon>
        <taxon>Comamonadaceae</taxon>
    </lineage>
</organism>
<reference evidence="2 3" key="1">
    <citation type="submission" date="2018-07" db="EMBL/GenBank/DDBJ databases">
        <title>Genomic Encyclopedia of Type Strains, Phase IV (KMG-IV): sequencing the most valuable type-strain genomes for metagenomic binning, comparative biology and taxonomic classification.</title>
        <authorList>
            <person name="Goeker M."/>
        </authorList>
    </citation>
    <scope>NUCLEOTIDE SEQUENCE [LARGE SCALE GENOMIC DNA]</scope>
    <source>
        <strain evidence="2 3">DSM 21634</strain>
    </source>
</reference>
<dbReference type="SUPFAM" id="SSF158442">
    <property type="entry name" value="DsbB-like"/>
    <property type="match status" value="1"/>
</dbReference>
<dbReference type="AlphaFoldDB" id="A0A368XJ71"/>
<feature type="transmembrane region" description="Helical" evidence="1">
    <location>
        <begin position="43"/>
        <end position="66"/>
    </location>
</feature>